<evidence type="ECO:0000313" key="3">
    <source>
        <dbReference type="Proteomes" id="UP001642502"/>
    </source>
</evidence>
<sequence length="608" mass="65596">MAMPADTAQDIRAALEPYVRPREEAAYIRRVLRAHMAASLRSDDDSNDGSSMMDGSLALISLSWDTKMMPEARGLQKAYLQALQTNIDAQRAFDQRSAAVLKSSTPASSTNFEEMQQRSANGADILQDHLAMVKLRRKKDRLQVVNRYLDALSERPVAVAAGEDFLLAEFVYGDATLTLPPIPKAVVDGLAEDAALAATSMTTSTSTAASKGTTSKTATADNLKESLARLEKLVLRAQLVLRQEEMRLAAAKAQLARMETRSPTAAAKLRALGVVRNELVAWMEMELSNAGSEEAEDEDTAESWQELKQSLLNGHELAGSCAFGSSQKTGQLRNKLDEIHEKYSDYVDARRALVAMVERMTASGERGGKTAAKSPSANVPQLLRNNIDRVSAATASSTALPEETETIASTANESRKAVARGRLLLMPYLERLMAVARDQKADISHKAHYNGLLTKRLKETCQTLDHLADESQLLPRFGSPKTGGDGDAGAGGGGVALLRKKGIFAPAKGTTTPDGAGQRVIAWTEAAESAKIAVFETVFEKVEEGQVALEEAADFLAEAESMLGTKPEDGEVEGTSNLKQAGDIWSALNGELSLVRAKSRRQTVEAYR</sequence>
<accession>A0ABP0DEQ3</accession>
<evidence type="ECO:0000256" key="1">
    <source>
        <dbReference type="SAM" id="Coils"/>
    </source>
</evidence>
<comment type="caution">
    <text evidence="2">The sequence shown here is derived from an EMBL/GenBank/DDBJ whole genome shotgun (WGS) entry which is preliminary data.</text>
</comment>
<dbReference type="EMBL" id="CAWUON010000016">
    <property type="protein sequence ID" value="CAK7266126.1"/>
    <property type="molecule type" value="Genomic_DNA"/>
</dbReference>
<evidence type="ECO:0008006" key="4">
    <source>
        <dbReference type="Google" id="ProtNLM"/>
    </source>
</evidence>
<keyword evidence="1" id="KW-0175">Coiled coil</keyword>
<feature type="coiled-coil region" evidence="1">
    <location>
        <begin position="220"/>
        <end position="261"/>
    </location>
</feature>
<name>A0ABP0DEQ3_9PEZI</name>
<evidence type="ECO:0000313" key="2">
    <source>
        <dbReference type="EMBL" id="CAK7266126.1"/>
    </source>
</evidence>
<proteinExistence type="predicted"/>
<gene>
    <name evidence="2" type="ORF">SEPCBS119000_001863</name>
</gene>
<reference evidence="2 3" key="1">
    <citation type="submission" date="2024-01" db="EMBL/GenBank/DDBJ databases">
        <authorList>
            <person name="Allen C."/>
            <person name="Tagirdzhanova G."/>
        </authorList>
    </citation>
    <scope>NUCLEOTIDE SEQUENCE [LARGE SCALE GENOMIC DNA]</scope>
    <source>
        <strain evidence="2 3">CBS 119000</strain>
    </source>
</reference>
<protein>
    <recommendedName>
        <fullName evidence="4">Autophagy-related protein 11</fullName>
    </recommendedName>
</protein>
<organism evidence="2 3">
    <name type="scientific">Sporothrix epigloea</name>
    <dbReference type="NCBI Taxonomy" id="1892477"/>
    <lineage>
        <taxon>Eukaryota</taxon>
        <taxon>Fungi</taxon>
        <taxon>Dikarya</taxon>
        <taxon>Ascomycota</taxon>
        <taxon>Pezizomycotina</taxon>
        <taxon>Sordariomycetes</taxon>
        <taxon>Sordariomycetidae</taxon>
        <taxon>Ophiostomatales</taxon>
        <taxon>Ophiostomataceae</taxon>
        <taxon>Sporothrix</taxon>
    </lineage>
</organism>
<keyword evidence="3" id="KW-1185">Reference proteome</keyword>
<dbReference type="Proteomes" id="UP001642502">
    <property type="component" value="Unassembled WGS sequence"/>
</dbReference>